<organism evidence="1 2">
    <name type="scientific">Paenibacillus oceani</name>
    <dbReference type="NCBI Taxonomy" id="2772510"/>
    <lineage>
        <taxon>Bacteria</taxon>
        <taxon>Bacillati</taxon>
        <taxon>Bacillota</taxon>
        <taxon>Bacilli</taxon>
        <taxon>Bacillales</taxon>
        <taxon>Paenibacillaceae</taxon>
        <taxon>Paenibacillus</taxon>
    </lineage>
</organism>
<dbReference type="Proteomes" id="UP000639396">
    <property type="component" value="Unassembled WGS sequence"/>
</dbReference>
<keyword evidence="2" id="KW-1185">Reference proteome</keyword>
<comment type="caution">
    <text evidence="1">The sequence shown here is derived from an EMBL/GenBank/DDBJ whole genome shotgun (WGS) entry which is preliminary data.</text>
</comment>
<evidence type="ECO:0000313" key="1">
    <source>
        <dbReference type="EMBL" id="MBD2866875.1"/>
    </source>
</evidence>
<dbReference type="AlphaFoldDB" id="A0A927CJK7"/>
<accession>A0A927CJK7</accession>
<name>A0A927CJK7_9BACL</name>
<gene>
    <name evidence="1" type="ORF">IDH45_33395</name>
</gene>
<dbReference type="RefSeq" id="WP_190932488.1">
    <property type="nucleotide sequence ID" value="NZ_JACXJA010000075.1"/>
</dbReference>
<proteinExistence type="predicted"/>
<reference evidence="1" key="1">
    <citation type="submission" date="2020-09" db="EMBL/GenBank/DDBJ databases">
        <title>A novel bacterium of genus Paenibacillus, isolated from South China Sea.</title>
        <authorList>
            <person name="Huang H."/>
            <person name="Mo K."/>
            <person name="Hu Y."/>
        </authorList>
    </citation>
    <scope>NUCLEOTIDE SEQUENCE</scope>
    <source>
        <strain evidence="1">IB182363</strain>
    </source>
</reference>
<evidence type="ECO:0000313" key="2">
    <source>
        <dbReference type="Proteomes" id="UP000639396"/>
    </source>
</evidence>
<protein>
    <submittedName>
        <fullName evidence="1">Uncharacterized protein</fullName>
    </submittedName>
</protein>
<dbReference type="EMBL" id="JACXJA010000075">
    <property type="protein sequence ID" value="MBD2866875.1"/>
    <property type="molecule type" value="Genomic_DNA"/>
</dbReference>
<sequence length="192" mass="21972">MFTSVILLLLVTLFFILGAYKLNALSAARANSSVPKDSVLLDKVDYPWGKVFIFDSSEKPITAISFKTFGFLWVSRMSTYYFHNEDPIKTIGGTSYSDDKGRAATVFSVLLNDPTVSYLEVGPDGNRLRKKAELNEPITFYWDKSIPWNDYNAKAFNENGKVLYEYRYPETNYFRVEDLKWYPVSAKSTQGD</sequence>